<dbReference type="RefSeq" id="XP_028475037.1">
    <property type="nucleotide sequence ID" value="XM_028624869.1"/>
</dbReference>
<keyword evidence="1" id="KW-0472">Membrane</keyword>
<keyword evidence="1" id="KW-0812">Transmembrane</keyword>
<comment type="caution">
    <text evidence="3">The sequence shown here is derived from an EMBL/GenBank/DDBJ whole genome shotgun (WGS) entry which is preliminary data.</text>
</comment>
<feature type="signal peptide" evidence="2">
    <location>
        <begin position="1"/>
        <end position="16"/>
    </location>
</feature>
<dbReference type="EMBL" id="RSCE01000009">
    <property type="protein sequence ID" value="RSH79928.1"/>
    <property type="molecule type" value="Genomic_DNA"/>
</dbReference>
<reference evidence="3 4" key="1">
    <citation type="submission" date="2018-11" db="EMBL/GenBank/DDBJ databases">
        <title>Genome sequence of Apiotrichum porosum DSM 27194.</title>
        <authorList>
            <person name="Aliyu H."/>
            <person name="Gorte O."/>
            <person name="Ochsenreither K."/>
        </authorList>
    </citation>
    <scope>NUCLEOTIDE SEQUENCE [LARGE SCALE GENOMIC DNA]</scope>
    <source>
        <strain evidence="3 4">DSM 27194</strain>
    </source>
</reference>
<evidence type="ECO:0000256" key="1">
    <source>
        <dbReference type="SAM" id="Phobius"/>
    </source>
</evidence>
<evidence type="ECO:0000313" key="3">
    <source>
        <dbReference type="EMBL" id="RSH79928.1"/>
    </source>
</evidence>
<proteinExistence type="predicted"/>
<keyword evidence="1" id="KW-1133">Transmembrane helix</keyword>
<gene>
    <name evidence="3" type="ORF">EHS24_009596</name>
</gene>
<keyword evidence="4" id="KW-1185">Reference proteome</keyword>
<dbReference type="Proteomes" id="UP000279236">
    <property type="component" value="Unassembled WGS sequence"/>
</dbReference>
<keyword evidence="2" id="KW-0732">Signal</keyword>
<evidence type="ECO:0000256" key="2">
    <source>
        <dbReference type="SAM" id="SignalP"/>
    </source>
</evidence>
<sequence length="223" mass="23968">MKLAIITLALVSLVTAAPLSTHWSQGVPLDRYLPGEDGSAAEPQPGTLLANAGAGRVLSLPATSRHHSDTATSWPAAVGERLSAILNHFGIYVEVWSETEEHLFVDMVYGDDAGRGDTAAGDRFQALSADALEYYLSQRQVAEGILDQLWETMGHRRVYALVLLVVAVLNITAIALARQSLSQHQRCARCGYDAELEAPGRAHSERLPATSNGVAVDEKGRLV</sequence>
<protein>
    <submittedName>
        <fullName evidence="3">Uncharacterized protein</fullName>
    </submittedName>
</protein>
<organism evidence="3 4">
    <name type="scientific">Apiotrichum porosum</name>
    <dbReference type="NCBI Taxonomy" id="105984"/>
    <lineage>
        <taxon>Eukaryota</taxon>
        <taxon>Fungi</taxon>
        <taxon>Dikarya</taxon>
        <taxon>Basidiomycota</taxon>
        <taxon>Agaricomycotina</taxon>
        <taxon>Tremellomycetes</taxon>
        <taxon>Trichosporonales</taxon>
        <taxon>Trichosporonaceae</taxon>
        <taxon>Apiotrichum</taxon>
    </lineage>
</organism>
<evidence type="ECO:0000313" key="4">
    <source>
        <dbReference type="Proteomes" id="UP000279236"/>
    </source>
</evidence>
<dbReference type="GeneID" id="39594139"/>
<name>A0A427XM68_9TREE</name>
<accession>A0A427XM68</accession>
<dbReference type="AlphaFoldDB" id="A0A427XM68"/>
<feature type="chain" id="PRO_5018980185" evidence="2">
    <location>
        <begin position="17"/>
        <end position="223"/>
    </location>
</feature>
<feature type="transmembrane region" description="Helical" evidence="1">
    <location>
        <begin position="158"/>
        <end position="177"/>
    </location>
</feature>